<dbReference type="PANTHER" id="PTHR30514:SF18">
    <property type="entry name" value="RPIR-FAMILY TRANSCRIPTIONAL REGULATOR"/>
    <property type="match status" value="1"/>
</dbReference>
<feature type="transmembrane region" description="Helical" evidence="9">
    <location>
        <begin position="464"/>
        <end position="494"/>
    </location>
</feature>
<dbReference type="InterPro" id="IPR047640">
    <property type="entry name" value="RpiR-like"/>
</dbReference>
<evidence type="ECO:0000313" key="13">
    <source>
        <dbReference type="Proteomes" id="UP000534286"/>
    </source>
</evidence>
<evidence type="ECO:0000256" key="1">
    <source>
        <dbReference type="ARBA" id="ARBA00004141"/>
    </source>
</evidence>
<evidence type="ECO:0000256" key="5">
    <source>
        <dbReference type="ARBA" id="ARBA00023125"/>
    </source>
</evidence>
<keyword evidence="6 9" id="KW-0472">Membrane</keyword>
<dbReference type="PROSITE" id="PS51464">
    <property type="entry name" value="SIS"/>
    <property type="match status" value="1"/>
</dbReference>
<feature type="transmembrane region" description="Helical" evidence="9">
    <location>
        <begin position="404"/>
        <end position="420"/>
    </location>
</feature>
<evidence type="ECO:0000259" key="10">
    <source>
        <dbReference type="PROSITE" id="PS51071"/>
    </source>
</evidence>
<dbReference type="Gene3D" id="1.10.10.10">
    <property type="entry name" value="Winged helix-like DNA-binding domain superfamily/Winged helix DNA-binding domain"/>
    <property type="match status" value="1"/>
</dbReference>
<keyword evidence="7" id="KW-0804">Transcription</keyword>
<feature type="domain" description="HTH rpiR-type" evidence="10">
    <location>
        <begin position="38"/>
        <end position="114"/>
    </location>
</feature>
<evidence type="ECO:0000256" key="7">
    <source>
        <dbReference type="ARBA" id="ARBA00023163"/>
    </source>
</evidence>
<dbReference type="GO" id="GO:0016020">
    <property type="term" value="C:membrane"/>
    <property type="evidence" value="ECO:0007669"/>
    <property type="project" value="UniProtKB-SubCell"/>
</dbReference>
<feature type="transmembrane region" description="Helical" evidence="9">
    <location>
        <begin position="616"/>
        <end position="633"/>
    </location>
</feature>
<dbReference type="GO" id="GO:1901135">
    <property type="term" value="P:carbohydrate derivative metabolic process"/>
    <property type="evidence" value="ECO:0007669"/>
    <property type="project" value="InterPro"/>
</dbReference>
<dbReference type="GO" id="GO:0055085">
    <property type="term" value="P:transmembrane transport"/>
    <property type="evidence" value="ECO:0007669"/>
    <property type="project" value="InterPro"/>
</dbReference>
<evidence type="ECO:0000256" key="9">
    <source>
        <dbReference type="SAM" id="Phobius"/>
    </source>
</evidence>
<dbReference type="Pfam" id="PF01418">
    <property type="entry name" value="HTH_6"/>
    <property type="match status" value="1"/>
</dbReference>
<dbReference type="SUPFAM" id="SSF53697">
    <property type="entry name" value="SIS domain"/>
    <property type="match status" value="1"/>
</dbReference>
<dbReference type="InterPro" id="IPR001347">
    <property type="entry name" value="SIS_dom"/>
</dbReference>
<evidence type="ECO:0000313" key="12">
    <source>
        <dbReference type="EMBL" id="MBB4936898.1"/>
    </source>
</evidence>
<dbReference type="InterPro" id="IPR004841">
    <property type="entry name" value="AA-permease/SLC12A_dom"/>
</dbReference>
<feature type="compositionally biased region" description="Basic and acidic residues" evidence="8">
    <location>
        <begin position="1"/>
        <end position="10"/>
    </location>
</feature>
<dbReference type="InterPro" id="IPR046348">
    <property type="entry name" value="SIS_dom_sf"/>
</dbReference>
<comment type="subcellular location">
    <subcellularLocation>
        <location evidence="1">Membrane</location>
        <topology evidence="1">Multi-pass membrane protein</topology>
    </subcellularLocation>
</comment>
<dbReference type="AlphaFoldDB" id="A0A7W7W7J1"/>
<evidence type="ECO:0000256" key="6">
    <source>
        <dbReference type="ARBA" id="ARBA00023136"/>
    </source>
</evidence>
<keyword evidence="5 12" id="KW-0238">DNA-binding</keyword>
<evidence type="ECO:0000256" key="8">
    <source>
        <dbReference type="SAM" id="MobiDB-lite"/>
    </source>
</evidence>
<dbReference type="InterPro" id="IPR000281">
    <property type="entry name" value="HTH_RpiR"/>
</dbReference>
<dbReference type="GO" id="GO:0003700">
    <property type="term" value="F:DNA-binding transcription factor activity"/>
    <property type="evidence" value="ECO:0007669"/>
    <property type="project" value="InterPro"/>
</dbReference>
<evidence type="ECO:0000256" key="3">
    <source>
        <dbReference type="ARBA" id="ARBA00022989"/>
    </source>
</evidence>
<keyword evidence="4" id="KW-0805">Transcription regulation</keyword>
<reference evidence="12 13" key="1">
    <citation type="submission" date="2020-08" db="EMBL/GenBank/DDBJ databases">
        <title>Sequencing the genomes of 1000 actinobacteria strains.</title>
        <authorList>
            <person name="Klenk H.-P."/>
        </authorList>
    </citation>
    <scope>NUCLEOTIDE SEQUENCE [LARGE SCALE GENOMIC DNA]</scope>
    <source>
        <strain evidence="12 13">DSM 43023</strain>
    </source>
</reference>
<evidence type="ECO:0000259" key="11">
    <source>
        <dbReference type="PROSITE" id="PS51464"/>
    </source>
</evidence>
<gene>
    <name evidence="12" type="ORF">FHR32_001203</name>
</gene>
<keyword evidence="3 9" id="KW-1133">Transmembrane helix</keyword>
<dbReference type="InterPro" id="IPR035472">
    <property type="entry name" value="RpiR-like_SIS"/>
</dbReference>
<accession>A0A7W7W7J1</accession>
<name>A0A7W7W7J1_9ACTN</name>
<feature type="domain" description="SIS" evidence="11">
    <location>
        <begin position="161"/>
        <end position="299"/>
    </location>
</feature>
<sequence>MTGGGERAEWEGVSAPEVAGEDGAGRAGGPGEGLEIFVSVAERVRRSLDGASAGERLVARTLLANYPTAGLETATRLAERAGVSAPTVVRFVARLGFAGYRAFQQDLRDEIEARRASPLTLAQQVGAGGAPQSLRVSAGATFRQRLDESFAALSDPELEAVVDLLADPARRIALIGGRFSHILAEYLDLHLRLLRPGTRVLDPRPESLAAFSVDVGRRDVVVVFDYRRYQRDVVEFARRAHGRGAKVVLFTDPWLSPAAEAADLVIPVRVEAPSPFDSLVPALALVETVVAGVMARLGKEGEERLRQCEEIVGDVTVGKAVPLVFVLGLVGVALVAYGFVRLTRHFNHAGSVYALAGVTLGPRAGFFGGFALLGTYLFFAVCTLAATAVFTEAFAAAMGLSAHIPWSVVTVVAAVGAWAVNSRESRITARTLLIVEGVGIIGMLVLSAIIVIRTGAGNAPGGQTLDFSVFGLGDTTMSAVMTATVFAFLSWAGFEACASLGEETADPRRNVPRALAGSVLLTGGLYVLVMFAQTVGFGTDGKGVDRRTGSPTAALVAALVLAVAGDMILDLTGVPAFDAYYWFATLGVLCLLVAYAVAGAGVIAFILSGRGRIPRYEIVIPVLAIAYLCFVFYEQSVGQDSPLSYFPWVAAAWCLAGMAAVLAAPKLARRIGERLTAELTEPGDPATDPHENAVRV</sequence>
<evidence type="ECO:0000256" key="4">
    <source>
        <dbReference type="ARBA" id="ARBA00023015"/>
    </source>
</evidence>
<dbReference type="SUPFAM" id="SSF46689">
    <property type="entry name" value="Homeodomain-like"/>
    <property type="match status" value="1"/>
</dbReference>
<keyword evidence="13" id="KW-1185">Reference proteome</keyword>
<dbReference type="PROSITE" id="PS51071">
    <property type="entry name" value="HTH_RPIR"/>
    <property type="match status" value="1"/>
</dbReference>
<dbReference type="GO" id="GO:0003677">
    <property type="term" value="F:DNA binding"/>
    <property type="evidence" value="ECO:0007669"/>
    <property type="project" value="UniProtKB-KW"/>
</dbReference>
<dbReference type="GO" id="GO:0097367">
    <property type="term" value="F:carbohydrate derivative binding"/>
    <property type="evidence" value="ECO:0007669"/>
    <property type="project" value="InterPro"/>
</dbReference>
<organism evidence="12 13">
    <name type="scientific">Streptosporangium album</name>
    <dbReference type="NCBI Taxonomy" id="47479"/>
    <lineage>
        <taxon>Bacteria</taxon>
        <taxon>Bacillati</taxon>
        <taxon>Actinomycetota</taxon>
        <taxon>Actinomycetes</taxon>
        <taxon>Streptosporangiales</taxon>
        <taxon>Streptosporangiaceae</taxon>
        <taxon>Streptosporangium</taxon>
    </lineage>
</organism>
<feature type="transmembrane region" description="Helical" evidence="9">
    <location>
        <begin position="580"/>
        <end position="607"/>
    </location>
</feature>
<dbReference type="Pfam" id="PF00324">
    <property type="entry name" value="AA_permease"/>
    <property type="match status" value="1"/>
</dbReference>
<dbReference type="EMBL" id="JACHJU010000001">
    <property type="protein sequence ID" value="MBB4936898.1"/>
    <property type="molecule type" value="Genomic_DNA"/>
</dbReference>
<feature type="transmembrane region" description="Helical" evidence="9">
    <location>
        <begin position="432"/>
        <end position="452"/>
    </location>
</feature>
<feature type="transmembrane region" description="Helical" evidence="9">
    <location>
        <begin position="514"/>
        <end position="532"/>
    </location>
</feature>
<feature type="transmembrane region" description="Helical" evidence="9">
    <location>
        <begin position="645"/>
        <end position="664"/>
    </location>
</feature>
<dbReference type="Gene3D" id="3.40.50.10490">
    <property type="entry name" value="Glucose-6-phosphate isomerase like protein, domain 1"/>
    <property type="match status" value="1"/>
</dbReference>
<feature type="transmembrane region" description="Helical" evidence="9">
    <location>
        <begin position="320"/>
        <end position="340"/>
    </location>
</feature>
<dbReference type="Pfam" id="PF01380">
    <property type="entry name" value="SIS"/>
    <property type="match status" value="1"/>
</dbReference>
<feature type="region of interest" description="Disordered" evidence="8">
    <location>
        <begin position="1"/>
        <end position="30"/>
    </location>
</feature>
<comment type="caution">
    <text evidence="12">The sequence shown here is derived from an EMBL/GenBank/DDBJ whole genome shotgun (WGS) entry which is preliminary data.</text>
</comment>
<dbReference type="InterPro" id="IPR009057">
    <property type="entry name" value="Homeodomain-like_sf"/>
</dbReference>
<feature type="transmembrane region" description="Helical" evidence="9">
    <location>
        <begin position="376"/>
        <end position="397"/>
    </location>
</feature>
<dbReference type="CDD" id="cd05013">
    <property type="entry name" value="SIS_RpiR"/>
    <property type="match status" value="1"/>
</dbReference>
<protein>
    <submittedName>
        <fullName evidence="12">DNA-binding MurR/RpiR family transcriptional regulator</fullName>
    </submittedName>
</protein>
<dbReference type="RefSeq" id="WP_246466003.1">
    <property type="nucleotide sequence ID" value="NZ_BAABEK010000099.1"/>
</dbReference>
<dbReference type="Gene3D" id="1.20.1740.10">
    <property type="entry name" value="Amino acid/polyamine transporter I"/>
    <property type="match status" value="1"/>
</dbReference>
<dbReference type="PANTHER" id="PTHR30514">
    <property type="entry name" value="GLUCOKINASE"/>
    <property type="match status" value="1"/>
</dbReference>
<proteinExistence type="predicted"/>
<keyword evidence="2 9" id="KW-0812">Transmembrane</keyword>
<dbReference type="InterPro" id="IPR036388">
    <property type="entry name" value="WH-like_DNA-bd_sf"/>
</dbReference>
<evidence type="ECO:0000256" key="2">
    <source>
        <dbReference type="ARBA" id="ARBA00022692"/>
    </source>
</evidence>
<dbReference type="Proteomes" id="UP000534286">
    <property type="component" value="Unassembled WGS sequence"/>
</dbReference>